<reference evidence="6" key="1">
    <citation type="journal article" date="2023" name="Commun. Biol.">
        <title>Genome analysis of Parmales, the sister group of diatoms, reveals the evolutionary specialization of diatoms from phago-mixotrophs to photoautotrophs.</title>
        <authorList>
            <person name="Ban H."/>
            <person name="Sato S."/>
            <person name="Yoshikawa S."/>
            <person name="Yamada K."/>
            <person name="Nakamura Y."/>
            <person name="Ichinomiya M."/>
            <person name="Sato N."/>
            <person name="Blanc-Mathieu R."/>
            <person name="Endo H."/>
            <person name="Kuwata A."/>
            <person name="Ogata H."/>
        </authorList>
    </citation>
    <scope>NUCLEOTIDE SEQUENCE [LARGE SCALE GENOMIC DNA]</scope>
</reference>
<feature type="transmembrane region" description="Helical" evidence="3">
    <location>
        <begin position="348"/>
        <end position="367"/>
    </location>
</feature>
<dbReference type="InterPro" id="IPR053958">
    <property type="entry name" value="HMGCR/SNAP/NPC1-like_SSD"/>
</dbReference>
<keyword evidence="3" id="KW-0812">Transmembrane</keyword>
<dbReference type="EMBL" id="BRYA01000634">
    <property type="protein sequence ID" value="GMI26715.1"/>
    <property type="molecule type" value="Genomic_DNA"/>
</dbReference>
<accession>A0A9W7FY10</accession>
<feature type="transmembrane region" description="Helical" evidence="3">
    <location>
        <begin position="860"/>
        <end position="882"/>
    </location>
</feature>
<feature type="transmembrane region" description="Helical" evidence="3">
    <location>
        <begin position="407"/>
        <end position="429"/>
    </location>
</feature>
<feature type="region of interest" description="Disordered" evidence="2">
    <location>
        <begin position="1081"/>
        <end position="1113"/>
    </location>
</feature>
<feature type="transmembrane region" description="Helical" evidence="3">
    <location>
        <begin position="649"/>
        <end position="670"/>
    </location>
</feature>
<dbReference type="InterPro" id="IPR051697">
    <property type="entry name" value="Patched_domain-protein"/>
</dbReference>
<feature type="compositionally biased region" description="Pro residues" evidence="2">
    <location>
        <begin position="1"/>
        <end position="13"/>
    </location>
</feature>
<evidence type="ECO:0000256" key="3">
    <source>
        <dbReference type="SAM" id="Phobius"/>
    </source>
</evidence>
<evidence type="ECO:0000256" key="2">
    <source>
        <dbReference type="SAM" id="MobiDB-lite"/>
    </source>
</evidence>
<name>A0A9W7FY10_9STRA</name>
<dbReference type="PANTHER" id="PTHR10796:SF92">
    <property type="entry name" value="PATCHED-RELATED, ISOFORM A"/>
    <property type="match status" value="1"/>
</dbReference>
<dbReference type="Gene3D" id="1.20.1640.10">
    <property type="entry name" value="Multidrug efflux transporter AcrB transmembrane domain"/>
    <property type="match status" value="2"/>
</dbReference>
<feature type="transmembrane region" description="Helical" evidence="3">
    <location>
        <begin position="374"/>
        <end position="395"/>
    </location>
</feature>
<dbReference type="PROSITE" id="PS50156">
    <property type="entry name" value="SSD"/>
    <property type="match status" value="1"/>
</dbReference>
<dbReference type="PANTHER" id="PTHR10796">
    <property type="entry name" value="PATCHED-RELATED"/>
    <property type="match status" value="1"/>
</dbReference>
<keyword evidence="6" id="KW-1185">Reference proteome</keyword>
<protein>
    <recommendedName>
        <fullName evidence="4">SSD domain-containing protein</fullName>
    </recommendedName>
</protein>
<feature type="transmembrane region" description="Helical" evidence="3">
    <location>
        <begin position="482"/>
        <end position="500"/>
    </location>
</feature>
<gene>
    <name evidence="5" type="ORF">TrCOL_g4222</name>
</gene>
<evidence type="ECO:0000259" key="4">
    <source>
        <dbReference type="PROSITE" id="PS50156"/>
    </source>
</evidence>
<feature type="region of interest" description="Disordered" evidence="2">
    <location>
        <begin position="1"/>
        <end position="67"/>
    </location>
</feature>
<feature type="transmembrane region" description="Helical" evidence="3">
    <location>
        <begin position="987"/>
        <end position="1014"/>
    </location>
</feature>
<dbReference type="Pfam" id="PF12349">
    <property type="entry name" value="Sterol-sensing"/>
    <property type="match status" value="1"/>
</dbReference>
<keyword evidence="3" id="KW-0472">Membrane</keyword>
<feature type="transmembrane region" description="Helical" evidence="3">
    <location>
        <begin position="441"/>
        <end position="462"/>
    </location>
</feature>
<feature type="transmembrane region" description="Helical" evidence="3">
    <location>
        <begin position="889"/>
        <end position="910"/>
    </location>
</feature>
<dbReference type="GO" id="GO:0016020">
    <property type="term" value="C:membrane"/>
    <property type="evidence" value="ECO:0007669"/>
    <property type="project" value="TreeGrafter"/>
</dbReference>
<dbReference type="SUPFAM" id="SSF82866">
    <property type="entry name" value="Multidrug efflux transporter AcrB transmembrane domain"/>
    <property type="match status" value="2"/>
</dbReference>
<feature type="transmembrane region" description="Helical" evidence="3">
    <location>
        <begin position="961"/>
        <end position="981"/>
    </location>
</feature>
<dbReference type="InterPro" id="IPR000731">
    <property type="entry name" value="SSD"/>
</dbReference>
<dbReference type="Proteomes" id="UP001165065">
    <property type="component" value="Unassembled WGS sequence"/>
</dbReference>
<dbReference type="AlphaFoldDB" id="A0A9W7FY10"/>
<organism evidence="5 6">
    <name type="scientific">Triparma columacea</name>
    <dbReference type="NCBI Taxonomy" id="722753"/>
    <lineage>
        <taxon>Eukaryota</taxon>
        <taxon>Sar</taxon>
        <taxon>Stramenopiles</taxon>
        <taxon>Ochrophyta</taxon>
        <taxon>Bolidophyceae</taxon>
        <taxon>Parmales</taxon>
        <taxon>Triparmaceae</taxon>
        <taxon>Triparma</taxon>
    </lineage>
</organism>
<dbReference type="OrthoDB" id="6510177at2759"/>
<evidence type="ECO:0000313" key="5">
    <source>
        <dbReference type="EMBL" id="GMI26715.1"/>
    </source>
</evidence>
<feature type="domain" description="SSD" evidence="4">
    <location>
        <begin position="345"/>
        <end position="500"/>
    </location>
</feature>
<evidence type="ECO:0000313" key="6">
    <source>
        <dbReference type="Proteomes" id="UP001165065"/>
    </source>
</evidence>
<proteinExistence type="inferred from homology"/>
<comment type="similarity">
    <text evidence="1">Belongs to the patched family.</text>
</comment>
<evidence type="ECO:0000256" key="1">
    <source>
        <dbReference type="ARBA" id="ARBA00005585"/>
    </source>
</evidence>
<sequence>MSSSGAPPPPPLPKDVAGPPAQITISPVKRSKRPTPPPVPSRQTSGVAPPPSDWEGWSDPKYAPSSSRKVKWGEFCSLSYQRNRFMTFLSSIFESLGEIVEARPWTTVILTILVTCLFIPGIFLLKFTNDPEALWVPQSASFYDHYFDIANTFGTKYDRDIVFLIKSLYPGEDVLTTSIQRSIVDVHNTVVSDIKGDYLRPILPTLPEPVGYQDLCKPTGGECSDPSYLGIFDYNKTKVPEQKGELIGRIDHWLSAGTPSQAIFGAGSYEPNLDYMMVTAESVRLKYTVRSTEDDVDLPKARYYEKALQSYVLGERWGAEHPDLHAAIMTKNGVDEEIDMILSDDFRLLPIAMICVVAWLAISLGGFNLVDFKGLLCLSVIAEVISCVVFAFGMMGYMGVKGSTLNLVMPFVVVGVSVDDVIVVEEFYYKTKTRKEGRMGECMALAGPAITTTSLTSVLAFFSSSYLDMPGVRSFCISCSLAFFWDLILNVTMFPALVVLDENRIQWRGAWFWPWWHVQDTWDSHITVSLETKAGFEGYLKGASAKNLADNNNSNTRMSDLTLASLSTEDSRSSRRNEFSHANFLHMKSTRKVMSTRNGSETTLSSKGSSKRKVLAANAKLKVHEIWWSVENLLVNYYAPILQLEQVQCLVLVIFTMLAITGGGISYFIASGLRSDEFAMQGSNIWNFVNENERLYPTDYSLLSVTVGELDYTKRDEVTKLYDFFGYLESYDGTEGQVGGAGGNWYQHYALYLNAKGKDVYIEFPNYLDSFLEEKQGQKFEHDILCMNDEVAGGGGHPMKDRGCNAVKSSMYYIWMKKKDGASEYKDYLHLNEKAKEFGMGDKSYVFKRSYLHSSTSETMASYMLSSLFITIVILFLTMLLFTDTVSCVFITLMIIFVDCDLLGMMFLLGINISPVSFVCLIMSSGLAIDYCVHIGHAFTHCTGVNPNVRMGEAVKMMGTSVLKGGMTTFLGCIPLAFASSSAFVTFFKMMFCTVFLGVMHGLVALPVFLATYYNLRGGLSNTKEDEERGKVNENLGSKLAEGARTKKEIEQSKKGAEGVKVENKKKMRDLLKSSSSVFFGMNPMRKTGRKGELMTRMPPASGGAGKDAEEGL</sequence>
<comment type="caution">
    <text evidence="5">The sequence shown here is derived from an EMBL/GenBank/DDBJ whole genome shotgun (WGS) entry which is preliminary data.</text>
</comment>
<keyword evidence="3" id="KW-1133">Transmembrane helix</keyword>